<dbReference type="AlphaFoldDB" id="A0A9X8RDH1"/>
<accession>A0A9X8RDH1</accession>
<gene>
    <name evidence="1" type="ORF">SAMN05878482_1093</name>
</gene>
<proteinExistence type="predicted"/>
<protein>
    <submittedName>
        <fullName evidence="1">Uncharacterized protein</fullName>
    </submittedName>
</protein>
<evidence type="ECO:0000313" key="1">
    <source>
        <dbReference type="EMBL" id="SIS01071.1"/>
    </source>
</evidence>
<name>A0A9X8RDH1_9BACI</name>
<evidence type="ECO:0000313" key="2">
    <source>
        <dbReference type="Proteomes" id="UP000185829"/>
    </source>
</evidence>
<comment type="caution">
    <text evidence="1">The sequence shown here is derived from an EMBL/GenBank/DDBJ whole genome shotgun (WGS) entry which is preliminary data.</text>
</comment>
<organism evidence="1 2">
    <name type="scientific">Peribacillus simplex</name>
    <dbReference type="NCBI Taxonomy" id="1478"/>
    <lineage>
        <taxon>Bacteria</taxon>
        <taxon>Bacillati</taxon>
        <taxon>Bacillota</taxon>
        <taxon>Bacilli</taxon>
        <taxon>Bacillales</taxon>
        <taxon>Bacillaceae</taxon>
        <taxon>Peribacillus</taxon>
    </lineage>
</organism>
<dbReference type="RefSeq" id="WP_076371610.1">
    <property type="nucleotide sequence ID" value="NZ_FTMX01000009.1"/>
</dbReference>
<dbReference type="EMBL" id="FTMX01000009">
    <property type="protein sequence ID" value="SIS01071.1"/>
    <property type="molecule type" value="Genomic_DNA"/>
</dbReference>
<reference evidence="1 2" key="1">
    <citation type="submission" date="2017-01" db="EMBL/GenBank/DDBJ databases">
        <authorList>
            <person name="Varghese N."/>
            <person name="Submissions S."/>
        </authorList>
    </citation>
    <scope>NUCLEOTIDE SEQUENCE [LARGE SCALE GENOMIC DNA]</scope>
    <source>
        <strain evidence="1 2">RUG2-6</strain>
    </source>
</reference>
<dbReference type="Proteomes" id="UP000185829">
    <property type="component" value="Unassembled WGS sequence"/>
</dbReference>
<sequence>MGFDVFVYSETESLISTTLSEANKEFGLQNPGQLNMFKDNVTSFLNEGGKYIAVGAGASRATKTLGLTDDIINVGDSNSNGIVKVDYKGTGLTAGYGEDDIGFVYRPT</sequence>